<feature type="compositionally biased region" description="Low complexity" evidence="8">
    <location>
        <begin position="1029"/>
        <end position="1076"/>
    </location>
</feature>
<organism evidence="10 11">
    <name type="scientific">Lolium multiflorum</name>
    <name type="common">Italian ryegrass</name>
    <name type="synonym">Lolium perenne subsp. multiflorum</name>
    <dbReference type="NCBI Taxonomy" id="4521"/>
    <lineage>
        <taxon>Eukaryota</taxon>
        <taxon>Viridiplantae</taxon>
        <taxon>Streptophyta</taxon>
        <taxon>Embryophyta</taxon>
        <taxon>Tracheophyta</taxon>
        <taxon>Spermatophyta</taxon>
        <taxon>Magnoliopsida</taxon>
        <taxon>Liliopsida</taxon>
        <taxon>Poales</taxon>
        <taxon>Poaceae</taxon>
        <taxon>BOP clade</taxon>
        <taxon>Pooideae</taxon>
        <taxon>Poodae</taxon>
        <taxon>Poeae</taxon>
        <taxon>Poeae Chloroplast Group 2 (Poeae type)</taxon>
        <taxon>Loliodinae</taxon>
        <taxon>Loliinae</taxon>
        <taxon>Lolium</taxon>
    </lineage>
</organism>
<keyword evidence="11" id="KW-1185">Reference proteome</keyword>
<dbReference type="InterPro" id="IPR004332">
    <property type="entry name" value="Transposase_MuDR"/>
</dbReference>
<dbReference type="Pfam" id="PF04434">
    <property type="entry name" value="SWIM"/>
    <property type="match status" value="1"/>
</dbReference>
<keyword evidence="5" id="KW-0238">DNA-binding</keyword>
<keyword evidence="2" id="KW-0479">Metal-binding</keyword>
<feature type="compositionally biased region" description="Pro residues" evidence="8">
    <location>
        <begin position="1016"/>
        <end position="1028"/>
    </location>
</feature>
<evidence type="ECO:0000256" key="5">
    <source>
        <dbReference type="ARBA" id="ARBA00023125"/>
    </source>
</evidence>
<evidence type="ECO:0000256" key="8">
    <source>
        <dbReference type="SAM" id="MobiDB-lite"/>
    </source>
</evidence>
<dbReference type="InterPro" id="IPR007527">
    <property type="entry name" value="Znf_SWIM"/>
</dbReference>
<dbReference type="GO" id="GO:0008270">
    <property type="term" value="F:zinc ion binding"/>
    <property type="evidence" value="ECO:0007669"/>
    <property type="project" value="UniProtKB-KW"/>
</dbReference>
<dbReference type="GO" id="GO:0006313">
    <property type="term" value="P:DNA transposition"/>
    <property type="evidence" value="ECO:0007669"/>
    <property type="project" value="InterPro"/>
</dbReference>
<dbReference type="PANTHER" id="PTHR31973">
    <property type="entry name" value="POLYPROTEIN, PUTATIVE-RELATED"/>
    <property type="match status" value="1"/>
</dbReference>
<dbReference type="Pfam" id="PF03108">
    <property type="entry name" value="DBD_Tnp_Mut"/>
    <property type="match status" value="1"/>
</dbReference>
<keyword evidence="1" id="KW-0815">Transposition</keyword>
<dbReference type="PROSITE" id="PS01007">
    <property type="entry name" value="TRANSPOSASE_MUTATOR"/>
    <property type="match status" value="1"/>
</dbReference>
<feature type="region of interest" description="Disordered" evidence="8">
    <location>
        <begin position="935"/>
        <end position="964"/>
    </location>
</feature>
<dbReference type="SMART" id="SM00575">
    <property type="entry name" value="ZnF_PMZ"/>
    <property type="match status" value="1"/>
</dbReference>
<dbReference type="EMBL" id="JAUUTY010000007">
    <property type="protein sequence ID" value="KAK1608181.1"/>
    <property type="molecule type" value="Genomic_DNA"/>
</dbReference>
<evidence type="ECO:0000256" key="4">
    <source>
        <dbReference type="ARBA" id="ARBA00022833"/>
    </source>
</evidence>
<evidence type="ECO:0000256" key="1">
    <source>
        <dbReference type="ARBA" id="ARBA00022578"/>
    </source>
</evidence>
<comment type="caution">
    <text evidence="10">The sequence shown here is derived from an EMBL/GenBank/DDBJ whole genome shotgun (WGS) entry which is preliminary data.</text>
</comment>
<feature type="domain" description="SWIM-type" evidence="9">
    <location>
        <begin position="869"/>
        <end position="901"/>
    </location>
</feature>
<gene>
    <name evidence="10" type="ORF">QYE76_031854</name>
</gene>
<accession>A0AAD8VK30</accession>
<feature type="compositionally biased region" description="Acidic residues" evidence="8">
    <location>
        <begin position="237"/>
        <end position="246"/>
    </location>
</feature>
<dbReference type="InterPro" id="IPR018289">
    <property type="entry name" value="MULE_transposase_dom"/>
</dbReference>
<keyword evidence="6" id="KW-0233">DNA recombination</keyword>
<evidence type="ECO:0000256" key="7">
    <source>
        <dbReference type="PROSITE-ProRule" id="PRU00325"/>
    </source>
</evidence>
<dbReference type="Pfam" id="PF10551">
    <property type="entry name" value="MULE"/>
    <property type="match status" value="1"/>
</dbReference>
<dbReference type="InterPro" id="IPR006564">
    <property type="entry name" value="Znf_PMZ"/>
</dbReference>
<dbReference type="InterPro" id="IPR001207">
    <property type="entry name" value="Transposase_mutator"/>
</dbReference>
<feature type="region of interest" description="Disordered" evidence="8">
    <location>
        <begin position="228"/>
        <end position="248"/>
    </location>
</feature>
<dbReference type="Proteomes" id="UP001231189">
    <property type="component" value="Unassembled WGS sequence"/>
</dbReference>
<feature type="region of interest" description="Disordered" evidence="8">
    <location>
        <begin position="996"/>
        <end position="1134"/>
    </location>
</feature>
<evidence type="ECO:0000313" key="10">
    <source>
        <dbReference type="EMBL" id="KAK1608181.1"/>
    </source>
</evidence>
<dbReference type="GO" id="GO:0004803">
    <property type="term" value="F:transposase activity"/>
    <property type="evidence" value="ECO:0007669"/>
    <property type="project" value="InterPro"/>
</dbReference>
<evidence type="ECO:0000256" key="3">
    <source>
        <dbReference type="ARBA" id="ARBA00022771"/>
    </source>
</evidence>
<protein>
    <recommendedName>
        <fullName evidence="9">SWIM-type domain-containing protein</fullName>
    </recommendedName>
</protein>
<dbReference type="GO" id="GO:0003677">
    <property type="term" value="F:DNA binding"/>
    <property type="evidence" value="ECO:0007669"/>
    <property type="project" value="UniProtKB-KW"/>
</dbReference>
<reference evidence="10" key="1">
    <citation type="submission" date="2023-07" db="EMBL/GenBank/DDBJ databases">
        <title>A chromosome-level genome assembly of Lolium multiflorum.</title>
        <authorList>
            <person name="Chen Y."/>
            <person name="Copetti D."/>
            <person name="Kolliker R."/>
            <person name="Studer B."/>
        </authorList>
    </citation>
    <scope>NUCLEOTIDE SEQUENCE</scope>
    <source>
        <strain evidence="10">02402/16</strain>
        <tissue evidence="10">Leaf</tissue>
    </source>
</reference>
<evidence type="ECO:0000256" key="2">
    <source>
        <dbReference type="ARBA" id="ARBA00022723"/>
    </source>
</evidence>
<keyword evidence="4" id="KW-0862">Zinc</keyword>
<dbReference type="PROSITE" id="PS50966">
    <property type="entry name" value="ZF_SWIM"/>
    <property type="match status" value="1"/>
</dbReference>
<dbReference type="AlphaFoldDB" id="A0AAD8VK30"/>
<proteinExistence type="predicted"/>
<evidence type="ECO:0000256" key="6">
    <source>
        <dbReference type="ARBA" id="ARBA00023172"/>
    </source>
</evidence>
<sequence>MPAVAAARPQAVVAAQSQAEPPVAEQAQAAVAAQSQAEPPVAEQAQAAVASHARTWRRWRSRRRSRKQPPLLRGPLDDDIWEIRFHFSGEDNLERTISRSDITVLNLLALVEQRGYGIRDYMYYVKERGKGKEGMEVVDSMAKVDEMLELYDSENVLNITVVKDKAEWPIGLNREDVEATNVVDVPVVLSDNKSGVNFMANEVEEVYPVAIDYSDVVYIGTQHSSTMNKGKGKLVAESDEDEDLEDRYDSDKEINDNEVGEYEAEYMYYDGEYRPELAAAEREAAIEADLELMREFRKKRHAAQNAENEEIMDKLQKMKEQKADPFLHFEGDTDVEEIFEAEEDSEVEEITEKIIPLKNKAAKCGPTSSSHHEVVKFEEGNYFMPTSDEESSPDEVADSDDDGFVSKFVPASGRKRRLKKMKKRVWYDETRANPHEQIGMKLCFTDVYQFRRALRTYHIAQLRNFQYWRNDSDRIIVFCPRADDGCPFYISASKIAHEKTFCIRKILGVHTCIADGQHTKVTIDWLAKQSEQAVRIDPNTTVDTLIDNAKQKWGVPVPKSKAYRARKKAFAVVMGDQKAQYTRLRDYLQAVLDTNPGSRCIVTTKHLVEYPSTNPRFHGLFYCLNASKEGFLNGCRPFIGRDGNNNIFPIAFGVVDKEDTASWLWFLTQLRYCIGESGKFGMYTIISDRQKGLLKAVSQVFPHSPHRFCLRHIYANFQSAGFRGPELKKHMDAASYCYTKPEFDRAMDAMKADCEEAYNWLMQIPVETWARHAFDTNCKTDLVVNNISEVFNKMILDVRNKPIRTMLEGLRNKVMVKNSGTREKTERTRWEITPHYTEKLEEAKRWSRECTAKNCDVDLWQVSNSRRNCAVNLKNHTCSCRKWDITGVPCSHAVAAIMKVRQHPEDYVHEFFKKPLYKEAYKHVVYPVPGPDDWKKTETDDIDPPVFREKPGRKQVKRRKGQFEVPAPRDTSRMASITCSNCKVVGHRYTSCQAPLKPQLQVRKNKHQSTRQSDEAPPPAPPAAPAPPTARAAPEAPIGRATPAAPRGRAAPAAPRGRAAPPAPRGRAAPAATRGRAPPPAPRFSAPRTSTAPAPDVPRRVSGRKRLLTGRMKGYLTAGKFTYRQDPPAPAPDA</sequence>
<keyword evidence="3 7" id="KW-0863">Zinc-finger</keyword>
<name>A0AAD8VK30_LOLMU</name>
<evidence type="ECO:0000259" key="9">
    <source>
        <dbReference type="PROSITE" id="PS50966"/>
    </source>
</evidence>
<dbReference type="PANTHER" id="PTHR31973:SF187">
    <property type="entry name" value="MUTATOR TRANSPOSASE MUDRA PROTEIN"/>
    <property type="match status" value="1"/>
</dbReference>
<evidence type="ECO:0000313" key="11">
    <source>
        <dbReference type="Proteomes" id="UP001231189"/>
    </source>
</evidence>